<evidence type="ECO:0000313" key="2">
    <source>
        <dbReference type="EMBL" id="MBR1369617.1"/>
    </source>
</evidence>
<dbReference type="CDD" id="cd03465">
    <property type="entry name" value="URO-D_like"/>
    <property type="match status" value="1"/>
</dbReference>
<evidence type="ECO:0000313" key="3">
    <source>
        <dbReference type="Proteomes" id="UP000730161"/>
    </source>
</evidence>
<dbReference type="Gene3D" id="3.20.20.210">
    <property type="match status" value="1"/>
</dbReference>
<organism evidence="2 3">
    <name type="scientific">Methanocalculus chunghsingensis</name>
    <dbReference type="NCBI Taxonomy" id="156457"/>
    <lineage>
        <taxon>Archaea</taxon>
        <taxon>Methanobacteriati</taxon>
        <taxon>Methanobacteriota</taxon>
        <taxon>Stenosarchaea group</taxon>
        <taxon>Methanomicrobia</taxon>
        <taxon>Methanomicrobiales</taxon>
        <taxon>Methanocalculaceae</taxon>
        <taxon>Methanocalculus</taxon>
    </lineage>
</organism>
<keyword evidence="3" id="KW-1185">Reference proteome</keyword>
<comment type="caution">
    <text evidence="2">The sequence shown here is derived from an EMBL/GenBank/DDBJ whole genome shotgun (WGS) entry which is preliminary data.</text>
</comment>
<accession>A0A8J7WAZ3</accession>
<name>A0A8J7WAZ3_9EURY</name>
<dbReference type="GO" id="GO:0004853">
    <property type="term" value="F:uroporphyrinogen decarboxylase activity"/>
    <property type="evidence" value="ECO:0007669"/>
    <property type="project" value="InterPro"/>
</dbReference>
<dbReference type="EMBL" id="JWHL01000015">
    <property type="protein sequence ID" value="MBR1369617.1"/>
    <property type="molecule type" value="Genomic_DNA"/>
</dbReference>
<sequence length="343" mass="36952">MRDGEMTSLERTEAALSLTEADRVPLILNLTMHGARETGLSIREYYSDPANVVLGQERLRKRYGGDIMTGFCYGAAEAEAFGGETIFFDDGPPNAGAPPIRDIESLEAPDPATSPALLRMLTTTRILADRYGDTVPIAGVAISPFSLPVMQLGFGRYLDLLLAEDPLFWRLMEVNREFCITWASLQIEAGATAIVYFDPVSSPTIIPPELARKTGLAIAKEIIREIPGPVAYHLASGRALPIAKDLIGSGAVAVGVSALESLADLKEAFKGEIAIIGNLDGVSMHRWSMDTATQKVREAIEMAAPGGGFILSDNHGEIPWQVQDPVIRAIADAADLYGRYPVP</sequence>
<evidence type="ECO:0000259" key="1">
    <source>
        <dbReference type="Pfam" id="PF01208"/>
    </source>
</evidence>
<dbReference type="AlphaFoldDB" id="A0A8J7WAZ3"/>
<dbReference type="InterPro" id="IPR052024">
    <property type="entry name" value="Methanogen_methyltrans"/>
</dbReference>
<dbReference type="GO" id="GO:0006779">
    <property type="term" value="P:porphyrin-containing compound biosynthetic process"/>
    <property type="evidence" value="ECO:0007669"/>
    <property type="project" value="InterPro"/>
</dbReference>
<dbReference type="InterPro" id="IPR038071">
    <property type="entry name" value="UROD/MetE-like_sf"/>
</dbReference>
<dbReference type="RefSeq" id="WP_211531340.1">
    <property type="nucleotide sequence ID" value="NZ_JWHL01000015.1"/>
</dbReference>
<proteinExistence type="predicted"/>
<gene>
    <name evidence="2" type="ORF">RJ53_09030</name>
</gene>
<dbReference type="OrthoDB" id="124836at2157"/>
<feature type="domain" description="Uroporphyrinogen decarboxylase (URO-D)" evidence="1">
    <location>
        <begin position="8"/>
        <end position="334"/>
    </location>
</feature>
<dbReference type="PANTHER" id="PTHR47099:SF1">
    <property type="entry name" value="METHYLCOBAMIDE:COM METHYLTRANSFERASE MTBA"/>
    <property type="match status" value="1"/>
</dbReference>
<dbReference type="Pfam" id="PF01208">
    <property type="entry name" value="URO-D"/>
    <property type="match status" value="1"/>
</dbReference>
<dbReference type="InterPro" id="IPR000257">
    <property type="entry name" value="Uroporphyrinogen_deCOase"/>
</dbReference>
<dbReference type="Proteomes" id="UP000730161">
    <property type="component" value="Unassembled WGS sequence"/>
</dbReference>
<dbReference type="SUPFAM" id="SSF51726">
    <property type="entry name" value="UROD/MetE-like"/>
    <property type="match status" value="1"/>
</dbReference>
<dbReference type="PANTHER" id="PTHR47099">
    <property type="entry name" value="METHYLCOBAMIDE:COM METHYLTRANSFERASE MTBA"/>
    <property type="match status" value="1"/>
</dbReference>
<protein>
    <submittedName>
        <fullName evidence="2">Uroporphyrinogen decarboxylase</fullName>
    </submittedName>
</protein>
<reference evidence="2" key="1">
    <citation type="submission" date="2014-12" db="EMBL/GenBank/DDBJ databases">
        <authorList>
            <person name="Huang H.-H."/>
            <person name="Chen S.-C."/>
            <person name="Lai M.-C."/>
        </authorList>
    </citation>
    <scope>NUCLEOTIDE SEQUENCE</scope>
    <source>
        <strain evidence="2">K1F9705b</strain>
    </source>
</reference>